<dbReference type="Pfam" id="PF00373">
    <property type="entry name" value="FERM_M"/>
    <property type="match status" value="1"/>
</dbReference>
<dbReference type="Gene3D" id="1.20.80.10">
    <property type="match status" value="1"/>
</dbReference>
<dbReference type="SUPFAM" id="SSF47031">
    <property type="entry name" value="Second domain of FERM"/>
    <property type="match status" value="1"/>
</dbReference>
<name>A0A5S6Q007_TRIMR</name>
<dbReference type="InterPro" id="IPR019749">
    <property type="entry name" value="Band_41_domain"/>
</dbReference>
<dbReference type="InterPro" id="IPR035963">
    <property type="entry name" value="FERM_2"/>
</dbReference>
<protein>
    <recommendedName>
        <fullName evidence="1">FERM domain-containing protein 8</fullName>
    </recommendedName>
</protein>
<keyword evidence="3" id="KW-1185">Reference proteome</keyword>
<dbReference type="GO" id="GO:0090090">
    <property type="term" value="P:negative regulation of canonical Wnt signaling pathway"/>
    <property type="evidence" value="ECO:0007669"/>
    <property type="project" value="TreeGrafter"/>
</dbReference>
<dbReference type="InterPro" id="IPR019748">
    <property type="entry name" value="FERM_central"/>
</dbReference>
<dbReference type="SMART" id="SM00295">
    <property type="entry name" value="B41"/>
    <property type="match status" value="1"/>
</dbReference>
<feature type="domain" description="FERM" evidence="2">
    <location>
        <begin position="65"/>
        <end position="402"/>
    </location>
</feature>
<dbReference type="Gene3D" id="2.30.29.30">
    <property type="entry name" value="Pleckstrin-homology domain (PH domain)/Phosphotyrosine-binding domain (PTB)"/>
    <property type="match status" value="1"/>
</dbReference>
<dbReference type="WBParaSite" id="TMUE_0000000546.1">
    <property type="protein sequence ID" value="TMUE_0000000546.1"/>
    <property type="gene ID" value="WBGene00296486"/>
</dbReference>
<dbReference type="GO" id="GO:0005886">
    <property type="term" value="C:plasma membrane"/>
    <property type="evidence" value="ECO:0007669"/>
    <property type="project" value="TreeGrafter"/>
</dbReference>
<organism evidence="3 4">
    <name type="scientific">Trichuris muris</name>
    <name type="common">Mouse whipworm</name>
    <dbReference type="NCBI Taxonomy" id="70415"/>
    <lineage>
        <taxon>Eukaryota</taxon>
        <taxon>Metazoa</taxon>
        <taxon>Ecdysozoa</taxon>
        <taxon>Nematoda</taxon>
        <taxon>Enoplea</taxon>
        <taxon>Dorylaimia</taxon>
        <taxon>Trichinellida</taxon>
        <taxon>Trichuridae</taxon>
        <taxon>Trichuris</taxon>
    </lineage>
</organism>
<dbReference type="PANTHER" id="PTHR13283:SF10">
    <property type="entry name" value="FERM DOMAIN-CONTAINING PROTEIN 8"/>
    <property type="match status" value="1"/>
</dbReference>
<evidence type="ECO:0000259" key="2">
    <source>
        <dbReference type="PROSITE" id="PS50057"/>
    </source>
</evidence>
<proteinExistence type="predicted"/>
<accession>A0A5S6Q007</accession>
<dbReference type="InterPro" id="IPR000299">
    <property type="entry name" value="FERM_domain"/>
</dbReference>
<dbReference type="AlphaFoldDB" id="A0A5S6Q007"/>
<dbReference type="Proteomes" id="UP000046395">
    <property type="component" value="Unassembled WGS sequence"/>
</dbReference>
<evidence type="ECO:0000313" key="4">
    <source>
        <dbReference type="WBParaSite" id="TMUE_0000000546.1"/>
    </source>
</evidence>
<dbReference type="PANTHER" id="PTHR13283">
    <property type="entry name" value="KREV INTERACTION TRAPPED 1-RELATED"/>
    <property type="match status" value="1"/>
</dbReference>
<dbReference type="STRING" id="70415.A0A5S6Q007"/>
<sequence length="467" mass="53668">MRTKRAESMRPKPLDLQWFHRNEIAATESTDEQLSPVSEMIVGMTEMGLAAKGDGSLQRRSSEPLELCIFLPDQRGLQFTVAEGRQANAHQFIALVWAELGLEKEMTQRTLALWMCSPLLSIQLKGHHVPFKLRKLWPHLLRRYANASEEQIFQDEPLLMVRRNVMLTTDQEVQFDSEPKLLELLYLDAKDCTLRGYRPFPVSDYTRLAAIQMAIEWGPFDSKIHTLNFIRDAVEDFFPEHVLSSIRGWSLFGWTISGCARAEAAIMEQYEDVSDLPVKELHKRYLQLNRQHPGYGSAVFFGQIEQRGRWRTRNAPVIVTINCFWLTVVDQTSRLPLLTMSIGRTKWCCLEGAQGDDPFLALLFPSDDYDSRLKRMVVIASKQATFMEALLDSMATAQEGRPNGNSGRLDEAYETFFKNRTDLIVSAVFDLRDGVCLEMPDRLRERWLQSADHVREPNDYPLEQCAT</sequence>
<evidence type="ECO:0000256" key="1">
    <source>
        <dbReference type="ARBA" id="ARBA00039547"/>
    </source>
</evidence>
<reference evidence="4" key="1">
    <citation type="submission" date="2019-12" db="UniProtKB">
        <authorList>
            <consortium name="WormBaseParasite"/>
        </authorList>
    </citation>
    <scope>IDENTIFICATION</scope>
</reference>
<dbReference type="CDD" id="cd14473">
    <property type="entry name" value="FERM_B-lobe"/>
    <property type="match status" value="1"/>
</dbReference>
<dbReference type="InterPro" id="IPR011993">
    <property type="entry name" value="PH-like_dom_sf"/>
</dbReference>
<dbReference type="PROSITE" id="PS50057">
    <property type="entry name" value="FERM_3"/>
    <property type="match status" value="1"/>
</dbReference>
<dbReference type="InterPro" id="IPR014352">
    <property type="entry name" value="FERM/acyl-CoA-bd_prot_sf"/>
</dbReference>
<dbReference type="Gene3D" id="3.10.20.90">
    <property type="entry name" value="Phosphatidylinositol 3-kinase Catalytic Subunit, Chain A, domain 1"/>
    <property type="match status" value="1"/>
</dbReference>
<dbReference type="InterPro" id="IPR051594">
    <property type="entry name" value="KRIT1/FRMD8"/>
</dbReference>
<evidence type="ECO:0000313" key="3">
    <source>
        <dbReference type="Proteomes" id="UP000046395"/>
    </source>
</evidence>